<feature type="transmembrane region" description="Helical" evidence="1">
    <location>
        <begin position="48"/>
        <end position="67"/>
    </location>
</feature>
<keyword evidence="1" id="KW-0812">Transmembrane</keyword>
<keyword evidence="1" id="KW-0472">Membrane</keyword>
<organism evidence="2">
    <name type="scientific">Anguilla anguilla</name>
    <name type="common">European freshwater eel</name>
    <name type="synonym">Muraena anguilla</name>
    <dbReference type="NCBI Taxonomy" id="7936"/>
    <lineage>
        <taxon>Eukaryota</taxon>
        <taxon>Metazoa</taxon>
        <taxon>Chordata</taxon>
        <taxon>Craniata</taxon>
        <taxon>Vertebrata</taxon>
        <taxon>Euteleostomi</taxon>
        <taxon>Actinopterygii</taxon>
        <taxon>Neopterygii</taxon>
        <taxon>Teleostei</taxon>
        <taxon>Anguilliformes</taxon>
        <taxon>Anguillidae</taxon>
        <taxon>Anguilla</taxon>
    </lineage>
</organism>
<reference evidence="2" key="1">
    <citation type="submission" date="2014-11" db="EMBL/GenBank/DDBJ databases">
        <authorList>
            <person name="Amaro Gonzalez C."/>
        </authorList>
    </citation>
    <scope>NUCLEOTIDE SEQUENCE</scope>
</reference>
<proteinExistence type="predicted"/>
<evidence type="ECO:0000256" key="1">
    <source>
        <dbReference type="SAM" id="Phobius"/>
    </source>
</evidence>
<name>A0A0E9WAX2_ANGAN</name>
<sequence length="92" mass="10878">MNAIYLATQPIQKKGSVFMEAQDEHYKQKLKIHFNSKRLKKKKGEKKGFILHIFLFWVLMYNTLFPLRKASPYLFFSCPLTYSSVCSTAMFM</sequence>
<keyword evidence="1" id="KW-1133">Transmembrane helix</keyword>
<dbReference type="EMBL" id="GBXM01021939">
    <property type="protein sequence ID" value="JAH86638.1"/>
    <property type="molecule type" value="Transcribed_RNA"/>
</dbReference>
<evidence type="ECO:0000313" key="2">
    <source>
        <dbReference type="EMBL" id="JAH86638.1"/>
    </source>
</evidence>
<reference evidence="2" key="2">
    <citation type="journal article" date="2015" name="Fish Shellfish Immunol.">
        <title>Early steps in the European eel (Anguilla anguilla)-Vibrio vulnificus interaction in the gills: Role of the RtxA13 toxin.</title>
        <authorList>
            <person name="Callol A."/>
            <person name="Pajuelo D."/>
            <person name="Ebbesson L."/>
            <person name="Teles M."/>
            <person name="MacKenzie S."/>
            <person name="Amaro C."/>
        </authorList>
    </citation>
    <scope>NUCLEOTIDE SEQUENCE</scope>
</reference>
<dbReference type="AlphaFoldDB" id="A0A0E9WAX2"/>
<protein>
    <submittedName>
        <fullName evidence="2">Uncharacterized protein</fullName>
    </submittedName>
</protein>
<accession>A0A0E9WAX2</accession>